<dbReference type="Proteomes" id="UP000006591">
    <property type="component" value="Chromosome 4"/>
</dbReference>
<sequence>MGADPASSTSSLKATSCRCSRRPTK</sequence>
<name>A0A0E0GXL3_ORYNI</name>
<dbReference type="Gramene" id="ONIVA04G01790.2">
    <property type="protein sequence ID" value="ONIVA04G01790.2"/>
    <property type="gene ID" value="ONIVA04G01790"/>
</dbReference>
<dbReference type="AlphaFoldDB" id="A0A0E0GXL3"/>
<evidence type="ECO:0000256" key="1">
    <source>
        <dbReference type="SAM" id="MobiDB-lite"/>
    </source>
</evidence>
<evidence type="ECO:0000313" key="2">
    <source>
        <dbReference type="EnsemblPlants" id="ONIVA04G01790.2"/>
    </source>
</evidence>
<reference evidence="2" key="2">
    <citation type="submission" date="2018-04" db="EMBL/GenBank/DDBJ databases">
        <title>OnivRS2 (Oryza nivara Reference Sequence Version 2).</title>
        <authorList>
            <person name="Zhang J."/>
            <person name="Kudrna D."/>
            <person name="Lee S."/>
            <person name="Talag J."/>
            <person name="Rajasekar S."/>
            <person name="Welchert J."/>
            <person name="Hsing Y.-I."/>
            <person name="Wing R.A."/>
        </authorList>
    </citation>
    <scope>NUCLEOTIDE SEQUENCE [LARGE SCALE GENOMIC DNA]</scope>
    <source>
        <strain evidence="2">SL10</strain>
    </source>
</reference>
<keyword evidence="3" id="KW-1185">Reference proteome</keyword>
<reference evidence="2" key="1">
    <citation type="submission" date="2015-04" db="UniProtKB">
        <authorList>
            <consortium name="EnsemblPlants"/>
        </authorList>
    </citation>
    <scope>IDENTIFICATION</scope>
    <source>
        <strain evidence="2">SL10</strain>
    </source>
</reference>
<organism evidence="2">
    <name type="scientific">Oryza nivara</name>
    <name type="common">Indian wild rice</name>
    <name type="synonym">Oryza sativa f. spontanea</name>
    <dbReference type="NCBI Taxonomy" id="4536"/>
    <lineage>
        <taxon>Eukaryota</taxon>
        <taxon>Viridiplantae</taxon>
        <taxon>Streptophyta</taxon>
        <taxon>Embryophyta</taxon>
        <taxon>Tracheophyta</taxon>
        <taxon>Spermatophyta</taxon>
        <taxon>Magnoliopsida</taxon>
        <taxon>Liliopsida</taxon>
        <taxon>Poales</taxon>
        <taxon>Poaceae</taxon>
        <taxon>BOP clade</taxon>
        <taxon>Oryzoideae</taxon>
        <taxon>Oryzeae</taxon>
        <taxon>Oryzinae</taxon>
        <taxon>Oryza</taxon>
    </lineage>
</organism>
<dbReference type="EnsemblPlants" id="ONIVA04G01790.2">
    <property type="protein sequence ID" value="ONIVA04G01790.2"/>
    <property type="gene ID" value="ONIVA04G01790"/>
</dbReference>
<dbReference type="HOGENOM" id="CLU_3420718_0_0_1"/>
<protein>
    <submittedName>
        <fullName evidence="2">Uncharacterized protein</fullName>
    </submittedName>
</protein>
<feature type="region of interest" description="Disordered" evidence="1">
    <location>
        <begin position="1"/>
        <end position="25"/>
    </location>
</feature>
<evidence type="ECO:0000313" key="3">
    <source>
        <dbReference type="Proteomes" id="UP000006591"/>
    </source>
</evidence>
<feature type="compositionally biased region" description="Polar residues" evidence="1">
    <location>
        <begin position="1"/>
        <end position="18"/>
    </location>
</feature>
<proteinExistence type="predicted"/>
<accession>A0A0E0GXL3</accession>